<keyword evidence="8" id="KW-0325">Glycoprotein</keyword>
<keyword evidence="7" id="KW-0472">Membrane</keyword>
<proteinExistence type="predicted"/>
<keyword evidence="6" id="KW-1133">Transmembrane helix</keyword>
<dbReference type="Gene3D" id="3.80.10.10">
    <property type="entry name" value="Ribonuclease Inhibitor"/>
    <property type="match status" value="1"/>
</dbReference>
<evidence type="ECO:0000256" key="3">
    <source>
        <dbReference type="ARBA" id="ARBA00022692"/>
    </source>
</evidence>
<keyword evidence="4" id="KW-0732">Signal</keyword>
<evidence type="ECO:0008006" key="11">
    <source>
        <dbReference type="Google" id="ProtNLM"/>
    </source>
</evidence>
<evidence type="ECO:0000256" key="1">
    <source>
        <dbReference type="ARBA" id="ARBA00004370"/>
    </source>
</evidence>
<dbReference type="InterPro" id="IPR051809">
    <property type="entry name" value="Plant_receptor-like_S/T_kinase"/>
</dbReference>
<comment type="subcellular location">
    <subcellularLocation>
        <location evidence="1">Membrane</location>
    </subcellularLocation>
</comment>
<dbReference type="SUPFAM" id="SSF52058">
    <property type="entry name" value="L domain-like"/>
    <property type="match status" value="1"/>
</dbReference>
<keyword evidence="3" id="KW-0812">Transmembrane</keyword>
<evidence type="ECO:0000313" key="9">
    <source>
        <dbReference type="EMBL" id="KAB5534284.1"/>
    </source>
</evidence>
<evidence type="ECO:0000256" key="6">
    <source>
        <dbReference type="ARBA" id="ARBA00022989"/>
    </source>
</evidence>
<dbReference type="PANTHER" id="PTHR27008">
    <property type="entry name" value="OS04G0122200 PROTEIN"/>
    <property type="match status" value="1"/>
</dbReference>
<keyword evidence="5" id="KW-0677">Repeat</keyword>
<dbReference type="PANTHER" id="PTHR27008:SF596">
    <property type="entry name" value="OS02G0215500 PROTEIN"/>
    <property type="match status" value="1"/>
</dbReference>
<comment type="caution">
    <text evidence="9">The sequence shown here is derived from an EMBL/GenBank/DDBJ whole genome shotgun (WGS) entry which is preliminary data.</text>
</comment>
<dbReference type="GO" id="GO:0016020">
    <property type="term" value="C:membrane"/>
    <property type="evidence" value="ECO:0007669"/>
    <property type="project" value="UniProtKB-SubCell"/>
</dbReference>
<keyword evidence="2" id="KW-0433">Leucine-rich repeat</keyword>
<dbReference type="AlphaFoldDB" id="A0A5N5KV31"/>
<evidence type="ECO:0000256" key="2">
    <source>
        <dbReference type="ARBA" id="ARBA00022614"/>
    </source>
</evidence>
<organism evidence="9 10">
    <name type="scientific">Salix brachista</name>
    <dbReference type="NCBI Taxonomy" id="2182728"/>
    <lineage>
        <taxon>Eukaryota</taxon>
        <taxon>Viridiplantae</taxon>
        <taxon>Streptophyta</taxon>
        <taxon>Embryophyta</taxon>
        <taxon>Tracheophyta</taxon>
        <taxon>Spermatophyta</taxon>
        <taxon>Magnoliopsida</taxon>
        <taxon>eudicotyledons</taxon>
        <taxon>Gunneridae</taxon>
        <taxon>Pentapetalae</taxon>
        <taxon>rosids</taxon>
        <taxon>fabids</taxon>
        <taxon>Malpighiales</taxon>
        <taxon>Salicaceae</taxon>
        <taxon>Saliceae</taxon>
        <taxon>Salix</taxon>
    </lineage>
</organism>
<dbReference type="FunFam" id="3.80.10.10:FF:000041">
    <property type="entry name" value="LRR receptor-like serine/threonine-protein kinase ERECTA"/>
    <property type="match status" value="1"/>
</dbReference>
<dbReference type="InterPro" id="IPR032675">
    <property type="entry name" value="LRR_dom_sf"/>
</dbReference>
<evidence type="ECO:0000256" key="4">
    <source>
        <dbReference type="ARBA" id="ARBA00022729"/>
    </source>
</evidence>
<evidence type="ECO:0000256" key="5">
    <source>
        <dbReference type="ARBA" id="ARBA00022737"/>
    </source>
</evidence>
<keyword evidence="10" id="KW-1185">Reference proteome</keyword>
<evidence type="ECO:0000313" key="10">
    <source>
        <dbReference type="Proteomes" id="UP000326939"/>
    </source>
</evidence>
<sequence length="326" mass="35857">MASKSTALWARAVDYFSRHNYIVILPYDFFPWRLKRLEIFSFGVNNLGGTIPPSIFNLSTLTGFAVPVNQLHGTLPPDLGHTLPNLEILLVHTNRFSGLIPMTISNASNLSNVNLGYNFFTGKIPSLGSLPNLRVLSINYNDLGSGQDDDLSFLYPLENNTVLEIFEVGANHLGGVLPEILGNFSKNLWRMGFGKNQIRGTIPDGIGNLVSLAVLALESNQLGGMIPSSIEVVEPTLLREDVESSIHSSHRMNHTETGKTLECLVSIIKIGVACSVELPRERIDIGSVVAELHRVRDILSGTRIRGQHEYVSVLELITLPNEEFSS</sequence>
<gene>
    <name evidence="9" type="ORF">DKX38_017370</name>
</gene>
<protein>
    <recommendedName>
        <fullName evidence="11">Leucine-rich repeat-containing N-terminal plant-type domain-containing protein</fullName>
    </recommendedName>
</protein>
<accession>A0A5N5KV31</accession>
<evidence type="ECO:0000256" key="8">
    <source>
        <dbReference type="ARBA" id="ARBA00023180"/>
    </source>
</evidence>
<dbReference type="EMBL" id="VDCV01000011">
    <property type="protein sequence ID" value="KAB5534284.1"/>
    <property type="molecule type" value="Genomic_DNA"/>
</dbReference>
<reference evidence="10" key="1">
    <citation type="journal article" date="2019" name="Gigascience">
        <title>De novo genome assembly of the endangered Acer yangbiense, a plant species with extremely small populations endemic to Yunnan Province, China.</title>
        <authorList>
            <person name="Yang J."/>
            <person name="Wariss H.M."/>
            <person name="Tao L."/>
            <person name="Zhang R."/>
            <person name="Yun Q."/>
            <person name="Hollingsworth P."/>
            <person name="Dao Z."/>
            <person name="Luo G."/>
            <person name="Guo H."/>
            <person name="Ma Y."/>
            <person name="Sun W."/>
        </authorList>
    </citation>
    <scope>NUCLEOTIDE SEQUENCE [LARGE SCALE GENOMIC DNA]</scope>
    <source>
        <strain evidence="10">cv. br00</strain>
    </source>
</reference>
<evidence type="ECO:0000256" key="7">
    <source>
        <dbReference type="ARBA" id="ARBA00023136"/>
    </source>
</evidence>
<name>A0A5N5KV31_9ROSI</name>
<dbReference type="Proteomes" id="UP000326939">
    <property type="component" value="Chromosome 11"/>
</dbReference>